<evidence type="ECO:0000313" key="5">
    <source>
        <dbReference type="Proteomes" id="UP001498771"/>
    </source>
</evidence>
<dbReference type="PANTHER" id="PTHR23049">
    <property type="entry name" value="MYOSIN REGULATORY LIGHT CHAIN 2"/>
    <property type="match status" value="1"/>
</dbReference>
<feature type="region of interest" description="Disordered" evidence="2">
    <location>
        <begin position="1"/>
        <end position="22"/>
    </location>
</feature>
<accession>A0ABR1EZU2</accession>
<proteinExistence type="predicted"/>
<name>A0ABR1EZU2_9ASCO</name>
<dbReference type="PROSITE" id="PS50222">
    <property type="entry name" value="EF_HAND_2"/>
    <property type="match status" value="2"/>
</dbReference>
<dbReference type="InterPro" id="IPR050403">
    <property type="entry name" value="Myosin_RLC"/>
</dbReference>
<evidence type="ECO:0000256" key="2">
    <source>
        <dbReference type="SAM" id="MobiDB-lite"/>
    </source>
</evidence>
<keyword evidence="5" id="KW-1185">Reference proteome</keyword>
<sequence length="176" mass="19222">MSKTRISPSAGTPSIVGAPARNNTNQRVASGAFTQISQAQINQIKESFTMLDSDRDSVISRGDLEQMLTSLGQMPSSKTLDSMMASMPSPLQFPTYLTAMSSILSQFSTREELVTAFSAFDNDDSGAADVDELREALLENGAVKAEEIDRCFKPFVKYSMGKGRLMYRDLAESIII</sequence>
<reference evidence="4 5" key="1">
    <citation type="submission" date="2024-03" db="EMBL/GenBank/DDBJ databases">
        <title>Genome-scale model development and genomic sequencing of the oleaginous clade Lipomyces.</title>
        <authorList>
            <consortium name="Lawrence Berkeley National Laboratory"/>
            <person name="Czajka J.J."/>
            <person name="Han Y."/>
            <person name="Kim J."/>
            <person name="Mondo S.J."/>
            <person name="Hofstad B.A."/>
            <person name="Robles A."/>
            <person name="Haridas S."/>
            <person name="Riley R."/>
            <person name="LaButti K."/>
            <person name="Pangilinan J."/>
            <person name="Andreopoulos W."/>
            <person name="Lipzen A."/>
            <person name="Yan J."/>
            <person name="Wang M."/>
            <person name="Ng V."/>
            <person name="Grigoriev I.V."/>
            <person name="Spatafora J.W."/>
            <person name="Magnuson J.K."/>
            <person name="Baker S.E."/>
            <person name="Pomraning K.R."/>
        </authorList>
    </citation>
    <scope>NUCLEOTIDE SEQUENCE [LARGE SCALE GENOMIC DNA]</scope>
    <source>
        <strain evidence="4 5">Phaff 52-87</strain>
    </source>
</reference>
<evidence type="ECO:0000259" key="3">
    <source>
        <dbReference type="PROSITE" id="PS50222"/>
    </source>
</evidence>
<dbReference type="InterPro" id="IPR011992">
    <property type="entry name" value="EF-hand-dom_pair"/>
</dbReference>
<dbReference type="RefSeq" id="XP_064766154.1">
    <property type="nucleotide sequence ID" value="XM_064915438.1"/>
</dbReference>
<feature type="domain" description="EF-hand" evidence="3">
    <location>
        <begin position="39"/>
        <end position="74"/>
    </location>
</feature>
<dbReference type="Proteomes" id="UP001498771">
    <property type="component" value="Unassembled WGS sequence"/>
</dbReference>
<dbReference type="InterPro" id="IPR002048">
    <property type="entry name" value="EF_hand_dom"/>
</dbReference>
<feature type="domain" description="EF-hand" evidence="3">
    <location>
        <begin position="108"/>
        <end position="143"/>
    </location>
</feature>
<keyword evidence="1" id="KW-0677">Repeat</keyword>
<evidence type="ECO:0000256" key="1">
    <source>
        <dbReference type="ARBA" id="ARBA00022737"/>
    </source>
</evidence>
<organism evidence="4 5">
    <name type="scientific">Myxozyma melibiosi</name>
    <dbReference type="NCBI Taxonomy" id="54550"/>
    <lineage>
        <taxon>Eukaryota</taxon>
        <taxon>Fungi</taxon>
        <taxon>Dikarya</taxon>
        <taxon>Ascomycota</taxon>
        <taxon>Saccharomycotina</taxon>
        <taxon>Lipomycetes</taxon>
        <taxon>Lipomycetales</taxon>
        <taxon>Lipomycetaceae</taxon>
        <taxon>Myxozyma</taxon>
    </lineage>
</organism>
<evidence type="ECO:0000313" key="4">
    <source>
        <dbReference type="EMBL" id="KAK7203121.1"/>
    </source>
</evidence>
<protein>
    <recommendedName>
        <fullName evidence="3">EF-hand domain-containing protein</fullName>
    </recommendedName>
</protein>
<gene>
    <name evidence="4" type="ORF">BZA70DRAFT_81957</name>
</gene>
<dbReference type="EMBL" id="JBBJBU010000013">
    <property type="protein sequence ID" value="KAK7203121.1"/>
    <property type="molecule type" value="Genomic_DNA"/>
</dbReference>
<dbReference type="Gene3D" id="1.10.238.10">
    <property type="entry name" value="EF-hand"/>
    <property type="match status" value="2"/>
</dbReference>
<feature type="compositionally biased region" description="Polar residues" evidence="2">
    <location>
        <begin position="1"/>
        <end position="12"/>
    </location>
</feature>
<comment type="caution">
    <text evidence="4">The sequence shown here is derived from an EMBL/GenBank/DDBJ whole genome shotgun (WGS) entry which is preliminary data.</text>
</comment>
<dbReference type="GeneID" id="90040950"/>
<dbReference type="SUPFAM" id="SSF47473">
    <property type="entry name" value="EF-hand"/>
    <property type="match status" value="1"/>
</dbReference>
<dbReference type="SMART" id="SM00054">
    <property type="entry name" value="EFh"/>
    <property type="match status" value="2"/>
</dbReference>